<reference evidence="1" key="1">
    <citation type="journal article" date="2014" name="PLoS ONE">
        <title>Transcriptome-Based Identification of ABC Transporters in the Western Tarnished Plant Bug Lygus hesperus.</title>
        <authorList>
            <person name="Hull J.J."/>
            <person name="Chaney K."/>
            <person name="Geib S.M."/>
            <person name="Fabrick J.A."/>
            <person name="Brent C.S."/>
            <person name="Walsh D."/>
            <person name="Lavine L.C."/>
        </authorList>
    </citation>
    <scope>NUCLEOTIDE SEQUENCE</scope>
</reference>
<feature type="non-terminal residue" evidence="1">
    <location>
        <position position="1"/>
    </location>
</feature>
<dbReference type="Gene3D" id="2.40.70.10">
    <property type="entry name" value="Acid Proteases"/>
    <property type="match status" value="1"/>
</dbReference>
<gene>
    <name evidence="1" type="ORF">CM83_105865</name>
</gene>
<accession>A0A0A9X9E5</accession>
<sequence>SNQKMLHDCVVADIGEPCIIGMDFMEAHGCVIDVGQGTVKFGSECIEYNRKSGKQTEQNPVYGAGVTQEPQLPETLEAVCEGLVSKLSPLELHLFREFLKCNKDVFTGGSMKLGRCTVGEHRIEVNNHPPIKQRPRRTTPAQQQTINDMVNDMLASGVIEESSSPWASPVVMVKKK</sequence>
<dbReference type="PANTHER" id="PTHR24559">
    <property type="entry name" value="TRANSPOSON TY3-I GAG-POL POLYPROTEIN"/>
    <property type="match status" value="1"/>
</dbReference>
<dbReference type="Gene3D" id="3.10.10.10">
    <property type="entry name" value="HIV Type 1 Reverse Transcriptase, subunit A, domain 1"/>
    <property type="match status" value="1"/>
</dbReference>
<dbReference type="EMBL" id="GBHO01029894">
    <property type="protein sequence ID" value="JAG13710.1"/>
    <property type="molecule type" value="Transcribed_RNA"/>
</dbReference>
<name>A0A0A9X9E5_LYGHE</name>
<dbReference type="PANTHER" id="PTHR24559:SF444">
    <property type="entry name" value="REVERSE TRANSCRIPTASE DOMAIN-CONTAINING PROTEIN"/>
    <property type="match status" value="1"/>
</dbReference>
<organism evidence="1">
    <name type="scientific">Lygus hesperus</name>
    <name type="common">Western plant bug</name>
    <dbReference type="NCBI Taxonomy" id="30085"/>
    <lineage>
        <taxon>Eukaryota</taxon>
        <taxon>Metazoa</taxon>
        <taxon>Ecdysozoa</taxon>
        <taxon>Arthropoda</taxon>
        <taxon>Hexapoda</taxon>
        <taxon>Insecta</taxon>
        <taxon>Pterygota</taxon>
        <taxon>Neoptera</taxon>
        <taxon>Paraneoptera</taxon>
        <taxon>Hemiptera</taxon>
        <taxon>Heteroptera</taxon>
        <taxon>Panheteroptera</taxon>
        <taxon>Cimicomorpha</taxon>
        <taxon>Miridae</taxon>
        <taxon>Mirini</taxon>
        <taxon>Lygus</taxon>
    </lineage>
</organism>
<evidence type="ECO:0000313" key="1">
    <source>
        <dbReference type="EMBL" id="JAG13710.1"/>
    </source>
</evidence>
<reference evidence="1" key="2">
    <citation type="submission" date="2014-07" db="EMBL/GenBank/DDBJ databases">
        <authorList>
            <person name="Hull J."/>
        </authorList>
    </citation>
    <scope>NUCLEOTIDE SEQUENCE</scope>
</reference>
<dbReference type="AlphaFoldDB" id="A0A0A9X9E5"/>
<dbReference type="SUPFAM" id="SSF56672">
    <property type="entry name" value="DNA/RNA polymerases"/>
    <property type="match status" value="1"/>
</dbReference>
<protein>
    <submittedName>
        <fullName evidence="1">Uncharacterized protein</fullName>
    </submittedName>
</protein>
<dbReference type="GO" id="GO:0071897">
    <property type="term" value="P:DNA biosynthetic process"/>
    <property type="evidence" value="ECO:0007669"/>
    <property type="project" value="UniProtKB-ARBA"/>
</dbReference>
<dbReference type="InterPro" id="IPR043502">
    <property type="entry name" value="DNA/RNA_pol_sf"/>
</dbReference>
<dbReference type="InterPro" id="IPR053134">
    <property type="entry name" value="RNA-dir_DNA_polymerase"/>
</dbReference>
<feature type="non-terminal residue" evidence="1">
    <location>
        <position position="176"/>
    </location>
</feature>
<proteinExistence type="predicted"/>
<dbReference type="InterPro" id="IPR021109">
    <property type="entry name" value="Peptidase_aspartic_dom_sf"/>
</dbReference>